<accession>A0A8C0MJS5</accession>
<organism evidence="4 5">
    <name type="scientific">Canis lupus familiaris</name>
    <name type="common">Dog</name>
    <name type="synonym">Canis familiaris</name>
    <dbReference type="NCBI Taxonomy" id="9615"/>
    <lineage>
        <taxon>Eukaryota</taxon>
        <taxon>Metazoa</taxon>
        <taxon>Chordata</taxon>
        <taxon>Craniata</taxon>
        <taxon>Vertebrata</taxon>
        <taxon>Euteleostomi</taxon>
        <taxon>Mammalia</taxon>
        <taxon>Eutheria</taxon>
        <taxon>Laurasiatheria</taxon>
        <taxon>Carnivora</taxon>
        <taxon>Caniformia</taxon>
        <taxon>Canidae</taxon>
        <taxon>Canis</taxon>
    </lineage>
</organism>
<keyword evidence="3" id="KW-0067">ATP-binding</keyword>
<dbReference type="Gene3D" id="3.30.30.30">
    <property type="match status" value="1"/>
</dbReference>
<comment type="similarity">
    <text evidence="1">Belongs to the heat shock protein 70 family.</text>
</comment>
<evidence type="ECO:0000313" key="5">
    <source>
        <dbReference type="Proteomes" id="UP000694429"/>
    </source>
</evidence>
<dbReference type="GO" id="GO:0140662">
    <property type="term" value="F:ATP-dependent protein folding chaperone"/>
    <property type="evidence" value="ECO:0007669"/>
    <property type="project" value="InterPro"/>
</dbReference>
<evidence type="ECO:0000313" key="4">
    <source>
        <dbReference type="Ensembl" id="ENSCAFP00030011386.1"/>
    </source>
</evidence>
<dbReference type="Pfam" id="PF00012">
    <property type="entry name" value="HSP70"/>
    <property type="match status" value="1"/>
</dbReference>
<keyword evidence="2" id="KW-0547">Nucleotide-binding</keyword>
<evidence type="ECO:0000256" key="3">
    <source>
        <dbReference type="ARBA" id="ARBA00022840"/>
    </source>
</evidence>
<dbReference type="PANTHER" id="PTHR19375">
    <property type="entry name" value="HEAT SHOCK PROTEIN 70KDA"/>
    <property type="match status" value="1"/>
</dbReference>
<dbReference type="Ensembl" id="ENSCAFT00030013026.1">
    <property type="protein sequence ID" value="ENSCAFP00030011386.1"/>
    <property type="gene ID" value="ENSCAFG00030007094.1"/>
</dbReference>
<evidence type="ECO:0008006" key="6">
    <source>
        <dbReference type="Google" id="ProtNLM"/>
    </source>
</evidence>
<protein>
    <recommendedName>
        <fullName evidence="6">Heat shock protein family A (Hsp70) member 9</fullName>
    </recommendedName>
</protein>
<dbReference type="InterPro" id="IPR043129">
    <property type="entry name" value="ATPase_NBD"/>
</dbReference>
<dbReference type="GO" id="GO:0005524">
    <property type="term" value="F:ATP binding"/>
    <property type="evidence" value="ECO:0007669"/>
    <property type="project" value="UniProtKB-KW"/>
</dbReference>
<reference evidence="4" key="2">
    <citation type="submission" date="2025-08" db="UniProtKB">
        <authorList>
            <consortium name="Ensembl"/>
        </authorList>
    </citation>
    <scope>IDENTIFICATION</scope>
</reference>
<evidence type="ECO:0000256" key="2">
    <source>
        <dbReference type="ARBA" id="ARBA00022741"/>
    </source>
</evidence>
<dbReference type="InterPro" id="IPR018181">
    <property type="entry name" value="Heat_shock_70_CS"/>
</dbReference>
<dbReference type="AlphaFoldDB" id="A0A8C0MJS5"/>
<proteinExistence type="inferred from homology"/>
<name>A0A8C0MJS5_CANLF</name>
<dbReference type="Proteomes" id="UP000694429">
    <property type="component" value="Chromosome 6"/>
</dbReference>
<sequence length="177" mass="19256">MCCPYFHCLASRGPTGACHKDGWNGLSHEAFRIVSRWDYASEAIKGALVGIDLGTTNSCVAVMEGKQTKVLENAEGARTTPSVVVFTSDGERLIGMSVKRQFVTNPNNTFYATKCLTNIKNVPFKIVPASNGDAWVEVHGKLYSSSQIGTFVLMKMKETAENYLGGHRSCHSGRCVS</sequence>
<dbReference type="InterPro" id="IPR013126">
    <property type="entry name" value="Hsp_70_fam"/>
</dbReference>
<dbReference type="Gene3D" id="3.30.420.40">
    <property type="match status" value="1"/>
</dbReference>
<dbReference type="SUPFAM" id="SSF53067">
    <property type="entry name" value="Actin-like ATPase domain"/>
    <property type="match status" value="1"/>
</dbReference>
<evidence type="ECO:0000256" key="1">
    <source>
        <dbReference type="ARBA" id="ARBA00007381"/>
    </source>
</evidence>
<reference evidence="4" key="1">
    <citation type="submission" date="2019-03" db="EMBL/GenBank/DDBJ databases">
        <authorList>
            <person name="Warren W.C."/>
            <person name="Johnson G.S."/>
        </authorList>
    </citation>
    <scope>NUCLEOTIDE SEQUENCE [LARGE SCALE GENOMIC DNA]</scope>
    <source>
        <strain evidence="4">Basenji</strain>
    </source>
</reference>
<dbReference type="PRINTS" id="PR00301">
    <property type="entry name" value="HEATSHOCK70"/>
</dbReference>
<dbReference type="PROSITE" id="PS00297">
    <property type="entry name" value="HSP70_1"/>
    <property type="match status" value="1"/>
</dbReference>